<keyword evidence="4" id="KW-1185">Reference proteome</keyword>
<sequence>MKKHTAHLLCAAAGSLFFSAQSAHAAQTLTEGLVSGSTIKVNVRTRYEDVSWDGYEDANALTIRSRLSYQSGAWNGFAITAEMDNVTEVDHDVDYATWAADPINAGTKKYAQIFDPQGTDFNQALVSYTTFNNSIKYGRQRIILDNARFIGNVGWRQNEQTYDGISFTNKSIRYTNIFAAHITNVNRIFGNAVPVQGDYKQDTNLFNVSYTGFEAGKLTGYAYLIDNVDDATLVGTGAAANKSAAISSNTYGVRWSSTANPSFMYTLEYAKQKGAGSNPLDYSATYSLIEASTTIGRFVPLIGYEVLGSDNGNKGFATPFATLHIFNGWADRFLATPKEGIKDIYASLTTTVKGVQLVAAYHSYEADEKSLAAGATLGKIIDYGNEWNLSASKKIGAVVYTAKYATFDNGNWVQKIGTKSLVSDTSKVWLQADWNF</sequence>
<dbReference type="Pfam" id="PF13372">
    <property type="entry name" value="Alginate_exp"/>
    <property type="match status" value="1"/>
</dbReference>
<dbReference type="InterPro" id="IPR023614">
    <property type="entry name" value="Porin_dom_sf"/>
</dbReference>
<protein>
    <recommendedName>
        <fullName evidence="2">Alginate export domain-containing protein</fullName>
    </recommendedName>
</protein>
<accession>A0ABQ3AUJ6</accession>
<reference evidence="4" key="1">
    <citation type="journal article" date="2019" name="Int. J. Syst. Evol. Microbiol.">
        <title>The Global Catalogue of Microorganisms (GCM) 10K type strain sequencing project: providing services to taxonomists for standard genome sequencing and annotation.</title>
        <authorList>
            <consortium name="The Broad Institute Genomics Platform"/>
            <consortium name="The Broad Institute Genome Sequencing Center for Infectious Disease"/>
            <person name="Wu L."/>
            <person name="Ma J."/>
        </authorList>
    </citation>
    <scope>NUCLEOTIDE SEQUENCE [LARGE SCALE GENOMIC DNA]</scope>
    <source>
        <strain evidence="4">KCTC 32239</strain>
    </source>
</reference>
<dbReference type="RefSeq" id="WP_189416244.1">
    <property type="nucleotide sequence ID" value="NZ_BMYZ01000001.1"/>
</dbReference>
<dbReference type="EMBL" id="BMYZ01000001">
    <property type="protein sequence ID" value="GGY66574.1"/>
    <property type="molecule type" value="Genomic_DNA"/>
</dbReference>
<proteinExistence type="predicted"/>
<gene>
    <name evidence="3" type="ORF">GCM10011613_08170</name>
</gene>
<comment type="caution">
    <text evidence="3">The sequence shown here is derived from an EMBL/GenBank/DDBJ whole genome shotgun (WGS) entry which is preliminary data.</text>
</comment>
<feature type="signal peptide" evidence="1">
    <location>
        <begin position="1"/>
        <end position="25"/>
    </location>
</feature>
<feature type="domain" description="Alginate export" evidence="2">
    <location>
        <begin position="54"/>
        <end position="275"/>
    </location>
</feature>
<keyword evidence="1" id="KW-0732">Signal</keyword>
<feature type="chain" id="PRO_5045912341" description="Alginate export domain-containing protein" evidence="1">
    <location>
        <begin position="26"/>
        <end position="436"/>
    </location>
</feature>
<evidence type="ECO:0000259" key="2">
    <source>
        <dbReference type="Pfam" id="PF13372"/>
    </source>
</evidence>
<evidence type="ECO:0000313" key="3">
    <source>
        <dbReference type="EMBL" id="GGY66574.1"/>
    </source>
</evidence>
<evidence type="ECO:0000256" key="1">
    <source>
        <dbReference type="SAM" id="SignalP"/>
    </source>
</evidence>
<organism evidence="3 4">
    <name type="scientific">Cellvibrio zantedeschiae</name>
    <dbReference type="NCBI Taxonomy" id="1237077"/>
    <lineage>
        <taxon>Bacteria</taxon>
        <taxon>Pseudomonadati</taxon>
        <taxon>Pseudomonadota</taxon>
        <taxon>Gammaproteobacteria</taxon>
        <taxon>Cellvibrionales</taxon>
        <taxon>Cellvibrionaceae</taxon>
        <taxon>Cellvibrio</taxon>
    </lineage>
</organism>
<dbReference type="Proteomes" id="UP000619761">
    <property type="component" value="Unassembled WGS sequence"/>
</dbReference>
<evidence type="ECO:0000313" key="4">
    <source>
        <dbReference type="Proteomes" id="UP000619761"/>
    </source>
</evidence>
<dbReference type="Gene3D" id="2.40.160.10">
    <property type="entry name" value="Porin"/>
    <property type="match status" value="1"/>
</dbReference>
<name>A0ABQ3AUJ6_9GAMM</name>
<dbReference type="InterPro" id="IPR025388">
    <property type="entry name" value="Alginate_export_dom"/>
</dbReference>